<proteinExistence type="predicted"/>
<evidence type="ECO:0000313" key="3">
    <source>
        <dbReference type="EMBL" id="XBC45983.1"/>
    </source>
</evidence>
<feature type="compositionally biased region" description="Polar residues" evidence="1">
    <location>
        <begin position="150"/>
        <end position="164"/>
    </location>
</feature>
<name>A0AB74TQI7_9LACT</name>
<feature type="region of interest" description="Disordered" evidence="1">
    <location>
        <begin position="147"/>
        <end position="173"/>
    </location>
</feature>
<sequence>MKSLELSSGNKKERNDVVNFIQRMVHKPKSITLVDYENISKKFISYCEELTKRDYCFVFYSKADNTMQFEKVNELLQLDCKVEFIQVINGSANALDFQMSSYLGYFLQEFPKSQFVLLSNDKGFDPVVKHWITKGYNVRQDFLSLRNDPPKSSSAHQKPAPTSKQPKHHSQKTRLDQVIYNIVGSNVKPADRSKVKGIFYASQSKDELRHKLYDAFGADRGSSYYKYLKDQMDHK</sequence>
<dbReference type="EMBL" id="CP142433">
    <property type="protein sequence ID" value="XBC45983.1"/>
    <property type="molecule type" value="Genomic_DNA"/>
</dbReference>
<dbReference type="EMBL" id="CP142435">
    <property type="protein sequence ID" value="XBC49401.1"/>
    <property type="molecule type" value="Genomic_DNA"/>
</dbReference>
<protein>
    <submittedName>
        <fullName evidence="4">PIN domain-containing protein</fullName>
    </submittedName>
</protein>
<gene>
    <name evidence="4" type="ORF">VUQ06_07910</name>
    <name evidence="3" type="ORF">VUQ08_09110</name>
</gene>
<reference evidence="4" key="1">
    <citation type="submission" date="2023-12" db="EMBL/GenBank/DDBJ databases">
        <title>Dolosigranulum savutii sp. nov. isolated from human upper respiratory samples collected in Botswana.</title>
        <authorList>
            <person name="Kelly M.S."/>
        </authorList>
    </citation>
    <scope>NUCLEOTIDE SEQUENCE</scope>
    <source>
        <strain evidence="4">MSK294</strain>
        <strain evidence="3">MSK433</strain>
    </source>
</reference>
<organism evidence="4">
    <name type="scientific">Dolosigranulum savutiense</name>
    <dbReference type="NCBI Taxonomy" id="3110288"/>
    <lineage>
        <taxon>Bacteria</taxon>
        <taxon>Bacillati</taxon>
        <taxon>Bacillota</taxon>
        <taxon>Bacilli</taxon>
        <taxon>Lactobacillales</taxon>
        <taxon>Carnobacteriaceae</taxon>
        <taxon>Dolosigranulum</taxon>
    </lineage>
</organism>
<evidence type="ECO:0000259" key="2">
    <source>
        <dbReference type="Pfam" id="PF18475"/>
    </source>
</evidence>
<dbReference type="AlphaFoldDB" id="A0AB74TQI7"/>
<dbReference type="InterPro" id="IPR041494">
    <property type="entry name" value="PIN7"/>
</dbReference>
<evidence type="ECO:0000256" key="1">
    <source>
        <dbReference type="SAM" id="MobiDB-lite"/>
    </source>
</evidence>
<dbReference type="KEGG" id="dst:VUQ06_07910"/>
<dbReference type="Pfam" id="PF18475">
    <property type="entry name" value="PIN7"/>
    <property type="match status" value="1"/>
</dbReference>
<feature type="domain" description="PIN-like" evidence="2">
    <location>
        <begin position="33"/>
        <end position="135"/>
    </location>
</feature>
<evidence type="ECO:0000313" key="4">
    <source>
        <dbReference type="EMBL" id="XBC49401.1"/>
    </source>
</evidence>
<accession>A0AB74TQI7</accession>
<dbReference type="RefSeq" id="WP_347300356.1">
    <property type="nucleotide sequence ID" value="NZ_CP142433.1"/>
</dbReference>